<dbReference type="SMART" id="SM00220">
    <property type="entry name" value="S_TKc"/>
    <property type="match status" value="1"/>
</dbReference>
<evidence type="ECO:0000313" key="3">
    <source>
        <dbReference type="Proteomes" id="UP000735302"/>
    </source>
</evidence>
<feature type="non-terminal residue" evidence="2">
    <location>
        <position position="1"/>
    </location>
</feature>
<dbReference type="Proteomes" id="UP000735302">
    <property type="component" value="Unassembled WGS sequence"/>
</dbReference>
<dbReference type="GO" id="GO:0005524">
    <property type="term" value="F:ATP binding"/>
    <property type="evidence" value="ECO:0007669"/>
    <property type="project" value="InterPro"/>
</dbReference>
<comment type="caution">
    <text evidence="2">The sequence shown here is derived from an EMBL/GenBank/DDBJ whole genome shotgun (WGS) entry which is preliminary data.</text>
</comment>
<sequence>INVLLQDTLTFLKPGLNEKVSFDTSPGFEKHGTSEREIIRQDSSEIIDKRQNGKFLPPEIGPSEASLDIVDFRTAWQLGVNKKFPQKRPWVEDGVQQADEAVHRNHLLTKHVKASKSHPVSISQHNHARKKDEAWRLMNDINNSSNQQLPMVKRVMFDSNLAWEDLVVDKREKRLVGKGSFGLVKRFKNKKGGKVIEKILLKNKSPQAWIQANEIMVPLEFVNSAMIPSVLALSWNGEQACIYQEDAGPSLKELIENPSFLWHLQQPGQIMKIALGLFKAILLLHMHGIKHRDVKPENFCYDQKTGQVRLIDFGSSRTSQDETGDVPAKDHSYSGTTPEYLPVIENRCLLTKKYKPLTEKSDVWAVAMVVLFLIKKGHPVIKFFIDRTDYPADLSEEKLLDLRMVKVLLELAKLNDPLPGFFLHHPGLPEIEGLLQGCLRVNEEQRWTAQRAVAYISDQLNQDTPKQKRSRLDHAGKMKAEVALRKASDDVQKVCNQDLTKEFGVIPRSKLLIQADTRCPRQIAPKPPVAAACPSAQIWSRPTQPVAPAASHWHVGSPSNDKEDYSMLMHRFGATASSDVALNREQVRPGPSDQSPYLFSGKPYSSFGFLPQSGNGSNSNFDFKALVSSSANPKSLVQKMTKKVMPPSPDPPAQCMGIWGDVNPLKDQVKGKVVLPDDQDELLANIPIFLR</sequence>
<dbReference type="InterPro" id="IPR000719">
    <property type="entry name" value="Prot_kinase_dom"/>
</dbReference>
<dbReference type="GO" id="GO:0005737">
    <property type="term" value="C:cytoplasm"/>
    <property type="evidence" value="ECO:0007669"/>
    <property type="project" value="TreeGrafter"/>
</dbReference>
<name>A0AAV3YSG8_9GAST</name>
<feature type="domain" description="Protein kinase" evidence="1">
    <location>
        <begin position="170"/>
        <end position="460"/>
    </location>
</feature>
<dbReference type="PROSITE" id="PS50011">
    <property type="entry name" value="PROTEIN_KINASE_DOM"/>
    <property type="match status" value="1"/>
</dbReference>
<proteinExistence type="predicted"/>
<keyword evidence="2" id="KW-0808">Transferase</keyword>
<keyword evidence="3" id="KW-1185">Reference proteome</keyword>
<evidence type="ECO:0000313" key="2">
    <source>
        <dbReference type="EMBL" id="GFN85374.1"/>
    </source>
</evidence>
<reference evidence="2 3" key="1">
    <citation type="journal article" date="2021" name="Elife">
        <title>Chloroplast acquisition without the gene transfer in kleptoplastic sea slugs, Plakobranchus ocellatus.</title>
        <authorList>
            <person name="Maeda T."/>
            <person name="Takahashi S."/>
            <person name="Yoshida T."/>
            <person name="Shimamura S."/>
            <person name="Takaki Y."/>
            <person name="Nagai Y."/>
            <person name="Toyoda A."/>
            <person name="Suzuki Y."/>
            <person name="Arimoto A."/>
            <person name="Ishii H."/>
            <person name="Satoh N."/>
            <person name="Nishiyama T."/>
            <person name="Hasebe M."/>
            <person name="Maruyama T."/>
            <person name="Minagawa J."/>
            <person name="Obokata J."/>
            <person name="Shigenobu S."/>
        </authorList>
    </citation>
    <scope>NUCLEOTIDE SEQUENCE [LARGE SCALE GENOMIC DNA]</scope>
</reference>
<gene>
    <name evidence="2" type="ORF">PoB_001188000</name>
</gene>
<dbReference type="SUPFAM" id="SSF56112">
    <property type="entry name" value="Protein kinase-like (PK-like)"/>
    <property type="match status" value="1"/>
</dbReference>
<dbReference type="GO" id="GO:0004674">
    <property type="term" value="F:protein serine/threonine kinase activity"/>
    <property type="evidence" value="ECO:0007669"/>
    <property type="project" value="TreeGrafter"/>
</dbReference>
<dbReference type="EMBL" id="BLXT01001405">
    <property type="protein sequence ID" value="GFN85374.1"/>
    <property type="molecule type" value="Genomic_DNA"/>
</dbReference>
<dbReference type="CDD" id="cd00180">
    <property type="entry name" value="PKc"/>
    <property type="match status" value="1"/>
</dbReference>
<dbReference type="InterPro" id="IPR011009">
    <property type="entry name" value="Kinase-like_dom_sf"/>
</dbReference>
<keyword evidence="2" id="KW-0418">Kinase</keyword>
<dbReference type="PROSITE" id="PS00108">
    <property type="entry name" value="PROTEIN_KINASE_ST"/>
    <property type="match status" value="1"/>
</dbReference>
<accession>A0AAV3YSG8</accession>
<dbReference type="PANTHER" id="PTHR24361">
    <property type="entry name" value="MITOGEN-ACTIVATED KINASE KINASE KINASE"/>
    <property type="match status" value="1"/>
</dbReference>
<dbReference type="InterPro" id="IPR053235">
    <property type="entry name" value="Ser_Thr_kinase"/>
</dbReference>
<dbReference type="InterPro" id="IPR008271">
    <property type="entry name" value="Ser/Thr_kinase_AS"/>
</dbReference>
<organism evidence="2 3">
    <name type="scientific">Plakobranchus ocellatus</name>
    <dbReference type="NCBI Taxonomy" id="259542"/>
    <lineage>
        <taxon>Eukaryota</taxon>
        <taxon>Metazoa</taxon>
        <taxon>Spiralia</taxon>
        <taxon>Lophotrochozoa</taxon>
        <taxon>Mollusca</taxon>
        <taxon>Gastropoda</taxon>
        <taxon>Heterobranchia</taxon>
        <taxon>Euthyneura</taxon>
        <taxon>Panpulmonata</taxon>
        <taxon>Sacoglossa</taxon>
        <taxon>Placobranchoidea</taxon>
        <taxon>Plakobranchidae</taxon>
        <taxon>Plakobranchus</taxon>
    </lineage>
</organism>
<evidence type="ECO:0000259" key="1">
    <source>
        <dbReference type="PROSITE" id="PS50011"/>
    </source>
</evidence>
<dbReference type="Pfam" id="PF00069">
    <property type="entry name" value="Pkinase"/>
    <property type="match status" value="1"/>
</dbReference>
<dbReference type="AlphaFoldDB" id="A0AAV3YSG8"/>
<protein>
    <submittedName>
        <fullName evidence="2">CaMK family protein kinase</fullName>
    </submittedName>
</protein>
<dbReference type="Gene3D" id="1.10.510.10">
    <property type="entry name" value="Transferase(Phosphotransferase) domain 1"/>
    <property type="match status" value="1"/>
</dbReference>